<dbReference type="AlphaFoldDB" id="A0A0S3T013"/>
<dbReference type="Proteomes" id="UP000291084">
    <property type="component" value="Chromosome 9"/>
</dbReference>
<reference evidence="2 3" key="1">
    <citation type="journal article" date="2015" name="Sci. Rep.">
        <title>The power of single molecule real-time sequencing technology in the de novo assembly of a eukaryotic genome.</title>
        <authorList>
            <person name="Sakai H."/>
            <person name="Naito K."/>
            <person name="Ogiso-Tanaka E."/>
            <person name="Takahashi Y."/>
            <person name="Iseki K."/>
            <person name="Muto C."/>
            <person name="Satou K."/>
            <person name="Teruya K."/>
            <person name="Shiroma A."/>
            <person name="Shimoji M."/>
            <person name="Hirano T."/>
            <person name="Itoh T."/>
            <person name="Kaga A."/>
            <person name="Tomooka N."/>
        </authorList>
    </citation>
    <scope>NUCLEOTIDE SEQUENCE [LARGE SCALE GENOMIC DNA]</scope>
    <source>
        <strain evidence="3">cv. Shumari</strain>
    </source>
</reference>
<evidence type="ECO:0000313" key="2">
    <source>
        <dbReference type="EMBL" id="BAT98586.1"/>
    </source>
</evidence>
<keyword evidence="1" id="KW-1133">Transmembrane helix</keyword>
<keyword evidence="1" id="KW-0812">Transmembrane</keyword>
<sequence length="93" mass="10488">LSFGFLLTSPFTLHHHLLPLFFSLFPCNTCSFICIHAENRISILRNKSEVKGTTTTSTPVLVGGSVSSSDFVRVFWASLAKHREGRRWVGFKF</sequence>
<organism evidence="2 3">
    <name type="scientific">Vigna angularis var. angularis</name>
    <dbReference type="NCBI Taxonomy" id="157739"/>
    <lineage>
        <taxon>Eukaryota</taxon>
        <taxon>Viridiplantae</taxon>
        <taxon>Streptophyta</taxon>
        <taxon>Embryophyta</taxon>
        <taxon>Tracheophyta</taxon>
        <taxon>Spermatophyta</taxon>
        <taxon>Magnoliopsida</taxon>
        <taxon>eudicotyledons</taxon>
        <taxon>Gunneridae</taxon>
        <taxon>Pentapetalae</taxon>
        <taxon>rosids</taxon>
        <taxon>fabids</taxon>
        <taxon>Fabales</taxon>
        <taxon>Fabaceae</taxon>
        <taxon>Papilionoideae</taxon>
        <taxon>50 kb inversion clade</taxon>
        <taxon>NPAAA clade</taxon>
        <taxon>indigoferoid/millettioid clade</taxon>
        <taxon>Phaseoleae</taxon>
        <taxon>Vigna</taxon>
    </lineage>
</organism>
<gene>
    <name evidence="2" type="primary">Vigan.09G225000</name>
    <name evidence="2" type="ORF">VIGAN_09225000</name>
</gene>
<keyword evidence="1" id="KW-0472">Membrane</keyword>
<proteinExistence type="predicted"/>
<feature type="non-terminal residue" evidence="2">
    <location>
        <position position="1"/>
    </location>
</feature>
<evidence type="ECO:0000313" key="3">
    <source>
        <dbReference type="Proteomes" id="UP000291084"/>
    </source>
</evidence>
<keyword evidence="3" id="KW-1185">Reference proteome</keyword>
<feature type="transmembrane region" description="Helical" evidence="1">
    <location>
        <begin position="20"/>
        <end position="37"/>
    </location>
</feature>
<name>A0A0S3T013_PHAAN</name>
<evidence type="ECO:0000256" key="1">
    <source>
        <dbReference type="SAM" id="Phobius"/>
    </source>
</evidence>
<protein>
    <submittedName>
        <fullName evidence="2">Uncharacterized protein</fullName>
    </submittedName>
</protein>
<accession>A0A0S3T013</accession>
<dbReference type="EMBL" id="AP015042">
    <property type="protein sequence ID" value="BAT98586.1"/>
    <property type="molecule type" value="Genomic_DNA"/>
</dbReference>